<name>A0A8T0EJ03_ARGBR</name>
<dbReference type="AlphaFoldDB" id="A0A8T0EJ03"/>
<evidence type="ECO:0000313" key="2">
    <source>
        <dbReference type="EMBL" id="KAF8773900.1"/>
    </source>
</evidence>
<sequence length="292" mass="33883">MTEEFGIEPKPVDVFTHSSTGFPGSIILYLYKTEEWHSTSRKIHQNHANHLTLPKLFKSNEHYSRIAILGAWSEEEVAILLNTWREVLETARPTTRRFDVAQRILRRLRSNRNFRRVEKEDIKKQIGRLRTEYKVYQGLLKIGIKTVRPPCVDQMEVIFDKIPSARKRLDSTDGGNHDGLSEDSDHSRRLSVSYDGEDNENRQRTVSDSTRRDEATTQRPRVRFFQRRMSLQGLVRVVVGQQRTLLDRLDKLLKCLEDSNSRVVTLMENMVLNKAEPSIGTFSTNEEKADSA</sequence>
<dbReference type="OrthoDB" id="6432744at2759"/>
<gene>
    <name evidence="2" type="ORF">HNY73_016511</name>
</gene>
<feature type="compositionally biased region" description="Basic and acidic residues" evidence="1">
    <location>
        <begin position="168"/>
        <end position="188"/>
    </location>
</feature>
<feature type="region of interest" description="Disordered" evidence="1">
    <location>
        <begin position="168"/>
        <end position="221"/>
    </location>
</feature>
<dbReference type="EMBL" id="JABXBU010002227">
    <property type="protein sequence ID" value="KAF8773900.1"/>
    <property type="molecule type" value="Genomic_DNA"/>
</dbReference>
<reference evidence="2" key="1">
    <citation type="journal article" date="2020" name="bioRxiv">
        <title>Chromosome-level reference genome of the European wasp spider Argiope bruennichi: a resource for studies on range expansion and evolutionary adaptation.</title>
        <authorList>
            <person name="Sheffer M.M."/>
            <person name="Hoppe A."/>
            <person name="Krehenwinkel H."/>
            <person name="Uhl G."/>
            <person name="Kuss A.W."/>
            <person name="Jensen L."/>
            <person name="Jensen C."/>
            <person name="Gillespie R.G."/>
            <person name="Hoff K.J."/>
            <person name="Prost S."/>
        </authorList>
    </citation>
    <scope>NUCLEOTIDE SEQUENCE</scope>
</reference>
<keyword evidence="3" id="KW-1185">Reference proteome</keyword>
<protein>
    <submittedName>
        <fullName evidence="2">Uncharacterized protein</fullName>
    </submittedName>
</protein>
<proteinExistence type="predicted"/>
<dbReference type="OMA" id="EMARPAC"/>
<accession>A0A8T0EJ03</accession>
<evidence type="ECO:0000256" key="1">
    <source>
        <dbReference type="SAM" id="MobiDB-lite"/>
    </source>
</evidence>
<reference evidence="2" key="2">
    <citation type="submission" date="2020-06" db="EMBL/GenBank/DDBJ databases">
        <authorList>
            <person name="Sheffer M."/>
        </authorList>
    </citation>
    <scope>NUCLEOTIDE SEQUENCE</scope>
</reference>
<dbReference type="Proteomes" id="UP000807504">
    <property type="component" value="Unassembled WGS sequence"/>
</dbReference>
<evidence type="ECO:0000313" key="3">
    <source>
        <dbReference type="Proteomes" id="UP000807504"/>
    </source>
</evidence>
<feature type="compositionally biased region" description="Basic and acidic residues" evidence="1">
    <location>
        <begin position="199"/>
        <end position="216"/>
    </location>
</feature>
<organism evidence="2 3">
    <name type="scientific">Argiope bruennichi</name>
    <name type="common">Wasp spider</name>
    <name type="synonym">Aranea bruennichi</name>
    <dbReference type="NCBI Taxonomy" id="94029"/>
    <lineage>
        <taxon>Eukaryota</taxon>
        <taxon>Metazoa</taxon>
        <taxon>Ecdysozoa</taxon>
        <taxon>Arthropoda</taxon>
        <taxon>Chelicerata</taxon>
        <taxon>Arachnida</taxon>
        <taxon>Araneae</taxon>
        <taxon>Araneomorphae</taxon>
        <taxon>Entelegynae</taxon>
        <taxon>Araneoidea</taxon>
        <taxon>Araneidae</taxon>
        <taxon>Argiope</taxon>
    </lineage>
</organism>
<comment type="caution">
    <text evidence="2">The sequence shown here is derived from an EMBL/GenBank/DDBJ whole genome shotgun (WGS) entry which is preliminary data.</text>
</comment>